<comment type="similarity">
    <text evidence="1">Belongs to the phosphate/phosphite/phosphonate binding protein family.</text>
</comment>
<dbReference type="InterPro" id="IPR001638">
    <property type="entry name" value="Solute-binding_3/MltF_N"/>
</dbReference>
<reference evidence="5" key="1">
    <citation type="submission" date="2024-05" db="EMBL/GenBank/DDBJ databases">
        <title>Isolation and characterization of Sporomusa carbonis sp. nov., a carboxydotrophic hydrogenogen in the genus of Sporomusa isolated from a charcoal burning pile.</title>
        <authorList>
            <person name="Boeer T."/>
            <person name="Rosenbaum F."/>
            <person name="Eysell L."/>
            <person name="Mueller V."/>
            <person name="Daniel R."/>
            <person name="Poehlein A."/>
        </authorList>
    </citation>
    <scope>NUCLEOTIDE SEQUENCE [LARGE SCALE GENOMIC DNA]</scope>
    <source>
        <strain evidence="5">DSM 10669</strain>
    </source>
</reference>
<keyword evidence="2 3" id="KW-0732">Signal</keyword>
<feature type="domain" description="Solute-binding protein family 3/N-terminal" evidence="4">
    <location>
        <begin position="40"/>
        <end position="274"/>
    </location>
</feature>
<dbReference type="NCBIfam" id="TIGR01098">
    <property type="entry name" value="3A0109s03R"/>
    <property type="match status" value="1"/>
</dbReference>
<dbReference type="EMBL" id="CP155573">
    <property type="protein sequence ID" value="XFO68368.1"/>
    <property type="molecule type" value="Genomic_DNA"/>
</dbReference>
<keyword evidence="6" id="KW-1185">Reference proteome</keyword>
<dbReference type="SUPFAM" id="SSF53850">
    <property type="entry name" value="Periplasmic binding protein-like II"/>
    <property type="match status" value="1"/>
</dbReference>
<evidence type="ECO:0000256" key="1">
    <source>
        <dbReference type="ARBA" id="ARBA00007162"/>
    </source>
</evidence>
<dbReference type="NCBIfam" id="TIGR03431">
    <property type="entry name" value="PhnD"/>
    <property type="match status" value="1"/>
</dbReference>
<name>A0ABZ3ISM1_9FIRM</name>
<sequence>MKKQQVGLFLGLCLLVLAVVMAGCGSGAKNTTQPVPEMKVLRVGAIPAEDAQKTREAYKALTNYLEKKTGLPVELFVATDYSGVIEAMRGGKLDIAYFGPFSYVLAADKANAEAYAVEKRKGSGTSYKSLVITSPDSGIEKLADIKGRTYAFVDPASTSGNLIPRSFYKKNDIDPDKDFKSVVYAGGHDAAALAVKNHKVDAASMDDITYSNMKEKNLISDQDIKIIYQSDPIPGSVWAWRKDLPDTLKGTIKQAFLEVAKEDPAALSAYGGKVEDYAPANDADYNVIRETAKILNLDLSKK</sequence>
<accession>A0ABZ3ISM1</accession>
<dbReference type="PROSITE" id="PS51257">
    <property type="entry name" value="PROKAR_LIPOPROTEIN"/>
    <property type="match status" value="1"/>
</dbReference>
<evidence type="ECO:0000313" key="6">
    <source>
        <dbReference type="Proteomes" id="UP000216752"/>
    </source>
</evidence>
<dbReference type="Pfam" id="PF12974">
    <property type="entry name" value="Phosphonate-bd"/>
    <property type="match status" value="1"/>
</dbReference>
<dbReference type="InterPro" id="IPR005770">
    <property type="entry name" value="PhnD"/>
</dbReference>
<dbReference type="Gene3D" id="3.40.190.10">
    <property type="entry name" value="Periplasmic binding protein-like II"/>
    <property type="match status" value="2"/>
</dbReference>
<evidence type="ECO:0000313" key="5">
    <source>
        <dbReference type="EMBL" id="XFO68368.1"/>
    </source>
</evidence>
<dbReference type="CDD" id="cd01071">
    <property type="entry name" value="PBP2_PhnD_like"/>
    <property type="match status" value="1"/>
</dbReference>
<feature type="signal peptide" evidence="3">
    <location>
        <begin position="1"/>
        <end position="22"/>
    </location>
</feature>
<gene>
    <name evidence="5" type="primary">ptxB_2</name>
    <name evidence="5" type="ORF">SPSIL_045910</name>
</gene>
<dbReference type="PANTHER" id="PTHR35841:SF1">
    <property type="entry name" value="PHOSPHONATES-BINDING PERIPLASMIC PROTEIN"/>
    <property type="match status" value="1"/>
</dbReference>
<organism evidence="5 6">
    <name type="scientific">Sporomusa silvacetica DSM 10669</name>
    <dbReference type="NCBI Taxonomy" id="1123289"/>
    <lineage>
        <taxon>Bacteria</taxon>
        <taxon>Bacillati</taxon>
        <taxon>Bacillota</taxon>
        <taxon>Negativicutes</taxon>
        <taxon>Selenomonadales</taxon>
        <taxon>Sporomusaceae</taxon>
        <taxon>Sporomusa</taxon>
    </lineage>
</organism>
<feature type="chain" id="PRO_5046882544" evidence="3">
    <location>
        <begin position="23"/>
        <end position="302"/>
    </location>
</feature>
<dbReference type="SMART" id="SM00062">
    <property type="entry name" value="PBPb"/>
    <property type="match status" value="1"/>
</dbReference>
<evidence type="ECO:0000259" key="4">
    <source>
        <dbReference type="SMART" id="SM00062"/>
    </source>
</evidence>
<protein>
    <submittedName>
        <fullName evidence="5">Phosphite transport system-binding protein PtxB</fullName>
    </submittedName>
</protein>
<proteinExistence type="inferred from homology"/>
<evidence type="ECO:0000256" key="2">
    <source>
        <dbReference type="ARBA" id="ARBA00022729"/>
    </source>
</evidence>
<evidence type="ECO:0000256" key="3">
    <source>
        <dbReference type="SAM" id="SignalP"/>
    </source>
</evidence>
<dbReference type="Proteomes" id="UP000216752">
    <property type="component" value="Chromosome"/>
</dbReference>
<dbReference type="InterPro" id="IPR017797">
    <property type="entry name" value="Phosphnate-bd"/>
</dbReference>
<dbReference type="PANTHER" id="PTHR35841">
    <property type="entry name" value="PHOSPHONATES-BINDING PERIPLASMIC PROTEIN"/>
    <property type="match status" value="1"/>
</dbReference>